<reference evidence="1 2" key="1">
    <citation type="submission" date="2021-03" db="EMBL/GenBank/DDBJ databases">
        <title>Genomic Encyclopedia of Type Strains, Phase IV (KMG-IV): sequencing the most valuable type-strain genomes for metagenomic binning, comparative biology and taxonomic classification.</title>
        <authorList>
            <person name="Goeker M."/>
        </authorList>
    </citation>
    <scope>NUCLEOTIDE SEQUENCE [LARGE SCALE GENOMIC DNA]</scope>
    <source>
        <strain evidence="1 2">DSM 15596</strain>
    </source>
</reference>
<keyword evidence="2" id="KW-1185">Reference proteome</keyword>
<dbReference type="EMBL" id="JAGGKI010000001">
    <property type="protein sequence ID" value="MBP1891416.1"/>
    <property type="molecule type" value="Genomic_DNA"/>
</dbReference>
<protein>
    <submittedName>
        <fullName evidence="1">Uncharacterized protein</fullName>
    </submittedName>
</protein>
<dbReference type="Proteomes" id="UP000706926">
    <property type="component" value="Unassembled WGS sequence"/>
</dbReference>
<gene>
    <name evidence="1" type="ORF">J2Z18_000485</name>
</gene>
<sequence length="49" mass="5843">MDRILEDCWKRSTDKTPMVSKMAILSKEPTTDMRCMRRTVFLLSDFLMN</sequence>
<name>A0ABS4F583_9BACL</name>
<proteinExistence type="predicted"/>
<comment type="caution">
    <text evidence="1">The sequence shown here is derived from an EMBL/GenBank/DDBJ whole genome shotgun (WGS) entry which is preliminary data.</text>
</comment>
<accession>A0ABS4F583</accession>
<evidence type="ECO:0000313" key="2">
    <source>
        <dbReference type="Proteomes" id="UP000706926"/>
    </source>
</evidence>
<organism evidence="1 2">
    <name type="scientific">Paenibacillus lactis</name>
    <dbReference type="NCBI Taxonomy" id="228574"/>
    <lineage>
        <taxon>Bacteria</taxon>
        <taxon>Bacillati</taxon>
        <taxon>Bacillota</taxon>
        <taxon>Bacilli</taxon>
        <taxon>Bacillales</taxon>
        <taxon>Paenibacillaceae</taxon>
        <taxon>Paenibacillus</taxon>
    </lineage>
</organism>
<evidence type="ECO:0000313" key="1">
    <source>
        <dbReference type="EMBL" id="MBP1891416.1"/>
    </source>
</evidence>